<evidence type="ECO:0000313" key="2">
    <source>
        <dbReference type="Proteomes" id="UP001234297"/>
    </source>
</evidence>
<dbReference type="Proteomes" id="UP001234297">
    <property type="component" value="Chromosome 4"/>
</dbReference>
<organism evidence="1 2">
    <name type="scientific">Persea americana</name>
    <name type="common">Avocado</name>
    <dbReference type="NCBI Taxonomy" id="3435"/>
    <lineage>
        <taxon>Eukaryota</taxon>
        <taxon>Viridiplantae</taxon>
        <taxon>Streptophyta</taxon>
        <taxon>Embryophyta</taxon>
        <taxon>Tracheophyta</taxon>
        <taxon>Spermatophyta</taxon>
        <taxon>Magnoliopsida</taxon>
        <taxon>Magnoliidae</taxon>
        <taxon>Laurales</taxon>
        <taxon>Lauraceae</taxon>
        <taxon>Persea</taxon>
    </lineage>
</organism>
<gene>
    <name evidence="1" type="ORF">MRB53_013210</name>
</gene>
<reference evidence="1 2" key="1">
    <citation type="journal article" date="2022" name="Hortic Res">
        <title>A haplotype resolved chromosomal level avocado genome allows analysis of novel avocado genes.</title>
        <authorList>
            <person name="Nath O."/>
            <person name="Fletcher S.J."/>
            <person name="Hayward A."/>
            <person name="Shaw L.M."/>
            <person name="Masouleh A.K."/>
            <person name="Furtado A."/>
            <person name="Henry R.J."/>
            <person name="Mitter N."/>
        </authorList>
    </citation>
    <scope>NUCLEOTIDE SEQUENCE [LARGE SCALE GENOMIC DNA]</scope>
    <source>
        <strain evidence="2">cv. Hass</strain>
    </source>
</reference>
<proteinExistence type="predicted"/>
<name>A0ACC2K7U3_PERAE</name>
<dbReference type="EMBL" id="CM056812">
    <property type="protein sequence ID" value="KAJ8617024.1"/>
    <property type="molecule type" value="Genomic_DNA"/>
</dbReference>
<protein>
    <submittedName>
        <fullName evidence="1">Uncharacterized protein</fullName>
    </submittedName>
</protein>
<sequence length="66" mass="7857">MAYCWFKCSIRYLNTTICSLSLSVLRSFTREFFKSNVKQSVDFPSSNEYSYLLHRSSIRFNQIRSV</sequence>
<comment type="caution">
    <text evidence="1">The sequence shown here is derived from an EMBL/GenBank/DDBJ whole genome shotgun (WGS) entry which is preliminary data.</text>
</comment>
<evidence type="ECO:0000313" key="1">
    <source>
        <dbReference type="EMBL" id="KAJ8617024.1"/>
    </source>
</evidence>
<accession>A0ACC2K7U3</accession>
<keyword evidence="2" id="KW-1185">Reference proteome</keyword>